<reference evidence="5 6" key="1">
    <citation type="journal article" date="2010" name="Cell">
        <title>The genome of Naegleria gruberi illuminates early eukaryotic versatility.</title>
        <authorList>
            <person name="Fritz-Laylin L.K."/>
            <person name="Prochnik S.E."/>
            <person name="Ginger M.L."/>
            <person name="Dacks J.B."/>
            <person name="Carpenter M.L."/>
            <person name="Field M.C."/>
            <person name="Kuo A."/>
            <person name="Paredez A."/>
            <person name="Chapman J."/>
            <person name="Pham J."/>
            <person name="Shu S."/>
            <person name="Neupane R."/>
            <person name="Cipriano M."/>
            <person name="Mancuso J."/>
            <person name="Tu H."/>
            <person name="Salamov A."/>
            <person name="Lindquist E."/>
            <person name="Shapiro H."/>
            <person name="Lucas S."/>
            <person name="Grigoriev I.V."/>
            <person name="Cande W.Z."/>
            <person name="Fulton C."/>
            <person name="Rokhsar D.S."/>
            <person name="Dawson S.C."/>
        </authorList>
    </citation>
    <scope>NUCLEOTIDE SEQUENCE [LARGE SCALE GENOMIC DNA]</scope>
    <source>
        <strain evidence="5 6">NEG-M</strain>
    </source>
</reference>
<dbReference type="InterPro" id="IPR013320">
    <property type="entry name" value="ConA-like_dom_sf"/>
</dbReference>
<protein>
    <submittedName>
        <fullName evidence="5">Predicted protein</fullName>
    </submittedName>
</protein>
<keyword evidence="3" id="KW-0862">Zinc</keyword>
<dbReference type="GO" id="GO:0008270">
    <property type="term" value="F:zinc ion binding"/>
    <property type="evidence" value="ECO:0007669"/>
    <property type="project" value="UniProtKB-KW"/>
</dbReference>
<dbReference type="SUPFAM" id="SSF49899">
    <property type="entry name" value="Concanavalin A-like lectins/glucanases"/>
    <property type="match status" value="1"/>
</dbReference>
<dbReference type="SUPFAM" id="SSF57845">
    <property type="entry name" value="B-box zinc-binding domain"/>
    <property type="match status" value="1"/>
</dbReference>
<dbReference type="PROSITE" id="PS50188">
    <property type="entry name" value="B302_SPRY"/>
    <property type="match status" value="1"/>
</dbReference>
<dbReference type="Gene3D" id="2.60.120.920">
    <property type="match status" value="1"/>
</dbReference>
<keyword evidence="6" id="KW-1185">Reference proteome</keyword>
<keyword evidence="1" id="KW-0479">Metal-binding</keyword>
<dbReference type="PANTHER" id="PTHR25465">
    <property type="entry name" value="B-BOX DOMAIN CONTAINING"/>
    <property type="match status" value="1"/>
</dbReference>
<gene>
    <name evidence="5" type="ORF">NAEGRDRAFT_46469</name>
</gene>
<evidence type="ECO:0000313" key="5">
    <source>
        <dbReference type="EMBL" id="EFC48414.1"/>
    </source>
</evidence>
<dbReference type="InterPro" id="IPR001870">
    <property type="entry name" value="B30.2/SPRY"/>
</dbReference>
<keyword evidence="2" id="KW-0863">Zinc-finger</keyword>
<dbReference type="AlphaFoldDB" id="D2V3U0"/>
<dbReference type="VEuPathDB" id="AmoebaDB:NAEGRDRAFT_46469"/>
<evidence type="ECO:0000313" key="6">
    <source>
        <dbReference type="Proteomes" id="UP000006671"/>
    </source>
</evidence>
<evidence type="ECO:0000259" key="4">
    <source>
        <dbReference type="PROSITE" id="PS50188"/>
    </source>
</evidence>
<dbReference type="RefSeq" id="XP_002681158.1">
    <property type="nucleotide sequence ID" value="XM_002681112.1"/>
</dbReference>
<evidence type="ECO:0000256" key="1">
    <source>
        <dbReference type="ARBA" id="ARBA00022723"/>
    </source>
</evidence>
<dbReference type="InParanoid" id="D2V3U0"/>
<dbReference type="EMBL" id="GG738851">
    <property type="protein sequence ID" value="EFC48414.1"/>
    <property type="molecule type" value="Genomic_DNA"/>
</dbReference>
<dbReference type="PANTHER" id="PTHR25465:SF31">
    <property type="entry name" value="RING-TYPE DOMAIN-CONTAINING PROTEIN"/>
    <property type="match status" value="1"/>
</dbReference>
<evidence type="ECO:0000256" key="2">
    <source>
        <dbReference type="ARBA" id="ARBA00022771"/>
    </source>
</evidence>
<evidence type="ECO:0000256" key="3">
    <source>
        <dbReference type="ARBA" id="ARBA00022833"/>
    </source>
</evidence>
<dbReference type="InterPro" id="IPR051051">
    <property type="entry name" value="E3_ubiq-ligase_TRIM/RNF"/>
</dbReference>
<dbReference type="GeneID" id="8849711"/>
<name>D2V3U0_NAEGR</name>
<proteinExistence type="predicted"/>
<organism evidence="6">
    <name type="scientific">Naegleria gruberi</name>
    <name type="common">Amoeba</name>
    <dbReference type="NCBI Taxonomy" id="5762"/>
    <lineage>
        <taxon>Eukaryota</taxon>
        <taxon>Discoba</taxon>
        <taxon>Heterolobosea</taxon>
        <taxon>Tetramitia</taxon>
        <taxon>Eutetramitia</taxon>
        <taxon>Vahlkampfiidae</taxon>
        <taxon>Naegleria</taxon>
    </lineage>
</organism>
<feature type="domain" description="B30.2/SPRY" evidence="4">
    <location>
        <begin position="269"/>
        <end position="457"/>
    </location>
</feature>
<sequence>MRVESCSVCLDDLSEHVEAKYRCNDCGLFYCSGDGKRHAKKHPDHVVEELMHNNSSSLPINNLILNHHEICHVHACPINTYCKNCQQVICSACGLEMHKLHDCFLIDQIYNEEKIKFRVDLETLQKRVLQFDNLIGGSAKLDETLHQIEIRKIAEMDLIDELFDEVINKTNSRREYLKKSLNDMAVERINLITEILEMKQVIEKEALINIDKIEEMSKIDLIRNKILLQKKIYSTYDKMENNLRFSSAEQLNNFCLESDKHKLKVILDSIENLGRVNANIPSTTYLLNRHLDPIQDIIPDEFYYDRDNVTKEANLFTKTSYSGHSVVISSMKISEGVVEWRVDLKNICKWIGIGVCQKSVFDNKDFTCFKSPFNNHNYDVLTSNRYVFSCSDKTLNNTLRGLDFVDSNEIFCEVDCNTKTLTIRQGAQQRFSLQGLQLPVYPIIVLLTKGCSASINF</sequence>
<dbReference type="InterPro" id="IPR043136">
    <property type="entry name" value="B30.2/SPRY_sf"/>
</dbReference>
<dbReference type="Gene3D" id="3.30.160.60">
    <property type="entry name" value="Classic Zinc Finger"/>
    <property type="match status" value="1"/>
</dbReference>
<dbReference type="KEGG" id="ngr:NAEGRDRAFT_46469"/>
<accession>D2V3U0</accession>
<dbReference type="Proteomes" id="UP000006671">
    <property type="component" value="Unassembled WGS sequence"/>
</dbReference>